<evidence type="ECO:0000256" key="1">
    <source>
        <dbReference type="SAM" id="Phobius"/>
    </source>
</evidence>
<keyword evidence="1" id="KW-0472">Membrane</keyword>
<keyword evidence="3" id="KW-1185">Reference proteome</keyword>
<evidence type="ECO:0008006" key="4">
    <source>
        <dbReference type="Google" id="ProtNLM"/>
    </source>
</evidence>
<dbReference type="Proteomes" id="UP000005237">
    <property type="component" value="Unassembled WGS sequence"/>
</dbReference>
<name>A0A8R1EIL6_CAEJA</name>
<sequence>MLREAVERFLSICALWNCHQYTYRYLIVRDSIRSELEGKLDMANCPLHWTGAACDWPICVHGRANPATKLCQCYNYYSPPFCISCLPGYWGESCDRQPLKGVSSANDFPIRIPPFLVKPILLAIGVVLLLLMAFVIYRIRIFVRNRKPPRYDDIAKDLPPPYTT</sequence>
<organism evidence="2 3">
    <name type="scientific">Caenorhabditis japonica</name>
    <dbReference type="NCBI Taxonomy" id="281687"/>
    <lineage>
        <taxon>Eukaryota</taxon>
        <taxon>Metazoa</taxon>
        <taxon>Ecdysozoa</taxon>
        <taxon>Nematoda</taxon>
        <taxon>Chromadorea</taxon>
        <taxon>Rhabditida</taxon>
        <taxon>Rhabditina</taxon>
        <taxon>Rhabditomorpha</taxon>
        <taxon>Rhabditoidea</taxon>
        <taxon>Rhabditidae</taxon>
        <taxon>Peloderinae</taxon>
        <taxon>Caenorhabditis</taxon>
    </lineage>
</organism>
<reference evidence="2" key="2">
    <citation type="submission" date="2022-06" db="UniProtKB">
        <authorList>
            <consortium name="EnsemblMetazoa"/>
        </authorList>
    </citation>
    <scope>IDENTIFICATION</scope>
    <source>
        <strain evidence="2">DF5081</strain>
    </source>
</reference>
<dbReference type="AlphaFoldDB" id="A0A8R1EIL6"/>
<dbReference type="EnsemblMetazoa" id="CJA34437a.1">
    <property type="protein sequence ID" value="CJA34437a.1"/>
    <property type="gene ID" value="WBGene00210284"/>
</dbReference>
<keyword evidence="1" id="KW-1133">Transmembrane helix</keyword>
<feature type="transmembrane region" description="Helical" evidence="1">
    <location>
        <begin position="115"/>
        <end position="137"/>
    </location>
</feature>
<evidence type="ECO:0000313" key="2">
    <source>
        <dbReference type="EnsemblMetazoa" id="CJA34437a.1"/>
    </source>
</evidence>
<protein>
    <recommendedName>
        <fullName evidence="4">EGF-like domain-containing protein</fullName>
    </recommendedName>
</protein>
<evidence type="ECO:0000313" key="3">
    <source>
        <dbReference type="Proteomes" id="UP000005237"/>
    </source>
</evidence>
<proteinExistence type="predicted"/>
<accession>A0A8R1EIL6</accession>
<keyword evidence="1" id="KW-0812">Transmembrane</keyword>
<reference evidence="3" key="1">
    <citation type="submission" date="2010-08" db="EMBL/GenBank/DDBJ databases">
        <authorList>
            <consortium name="Caenorhabditis japonica Sequencing Consortium"/>
            <person name="Wilson R.K."/>
        </authorList>
    </citation>
    <scope>NUCLEOTIDE SEQUENCE [LARGE SCALE GENOMIC DNA]</scope>
    <source>
        <strain evidence="3">DF5081</strain>
    </source>
</reference>